<feature type="compositionally biased region" description="Acidic residues" evidence="6">
    <location>
        <begin position="438"/>
        <end position="447"/>
    </location>
</feature>
<dbReference type="FunFam" id="2.170.150.80:FF:000003">
    <property type="entry name" value="NAC domain-containing protein"/>
    <property type="match status" value="1"/>
</dbReference>
<dbReference type="GO" id="GO:0006355">
    <property type="term" value="P:regulation of DNA-templated transcription"/>
    <property type="evidence" value="ECO:0007669"/>
    <property type="project" value="InterPro"/>
</dbReference>
<evidence type="ECO:0000256" key="5">
    <source>
        <dbReference type="ARBA" id="ARBA00023242"/>
    </source>
</evidence>
<dbReference type="SUPFAM" id="SSF101941">
    <property type="entry name" value="NAC domain"/>
    <property type="match status" value="1"/>
</dbReference>
<feature type="region of interest" description="Disordered" evidence="6">
    <location>
        <begin position="488"/>
        <end position="508"/>
    </location>
</feature>
<evidence type="ECO:0000256" key="4">
    <source>
        <dbReference type="ARBA" id="ARBA00023163"/>
    </source>
</evidence>
<dbReference type="PANTHER" id="PTHR31744">
    <property type="entry name" value="PROTEIN CUP-SHAPED COTYLEDON 2-RELATED"/>
    <property type="match status" value="1"/>
</dbReference>
<reference evidence="8 9" key="1">
    <citation type="submission" date="2024-04" db="EMBL/GenBank/DDBJ databases">
        <authorList>
            <person name="Fracassetti M."/>
        </authorList>
    </citation>
    <scope>NUCLEOTIDE SEQUENCE [LARGE SCALE GENOMIC DNA]</scope>
</reference>
<dbReference type="PROSITE" id="PS51005">
    <property type="entry name" value="NAC"/>
    <property type="match status" value="1"/>
</dbReference>
<keyword evidence="4" id="KW-0804">Transcription</keyword>
<evidence type="ECO:0000259" key="7">
    <source>
        <dbReference type="PROSITE" id="PS51005"/>
    </source>
</evidence>
<dbReference type="InterPro" id="IPR003441">
    <property type="entry name" value="NAC-dom"/>
</dbReference>
<feature type="region of interest" description="Disordered" evidence="6">
    <location>
        <begin position="438"/>
        <end position="473"/>
    </location>
</feature>
<organism evidence="8 9">
    <name type="scientific">Linum trigynum</name>
    <dbReference type="NCBI Taxonomy" id="586398"/>
    <lineage>
        <taxon>Eukaryota</taxon>
        <taxon>Viridiplantae</taxon>
        <taxon>Streptophyta</taxon>
        <taxon>Embryophyta</taxon>
        <taxon>Tracheophyta</taxon>
        <taxon>Spermatophyta</taxon>
        <taxon>Magnoliopsida</taxon>
        <taxon>eudicotyledons</taxon>
        <taxon>Gunneridae</taxon>
        <taxon>Pentapetalae</taxon>
        <taxon>rosids</taxon>
        <taxon>fabids</taxon>
        <taxon>Malpighiales</taxon>
        <taxon>Linaceae</taxon>
        <taxon>Linum</taxon>
    </lineage>
</organism>
<keyword evidence="3" id="KW-0238">DNA-binding</keyword>
<proteinExistence type="predicted"/>
<dbReference type="Pfam" id="PF02365">
    <property type="entry name" value="NAM"/>
    <property type="match status" value="1"/>
</dbReference>
<evidence type="ECO:0000313" key="8">
    <source>
        <dbReference type="EMBL" id="CAL1373715.1"/>
    </source>
</evidence>
<feature type="compositionally biased region" description="Polar residues" evidence="6">
    <location>
        <begin position="199"/>
        <end position="214"/>
    </location>
</feature>
<sequence>MREAAAGGGDPVNLSVNGQSQVPPGFRFHPTEEELLHYYLRKKVASDQIDLDVIREVDLNKLEPWDIQERCKIGSTPQNDWYFFSHKDKKYPTGTRTNRATAAGFWKATGRDKIIYSSYKRIGLRKTLVFYKGRAPHGQKSDWIMHEYRLDDAASPDTTTTTLITSSPGLSNYILGGDQGGSEEGWVVCRVFRKKNYQKSLESPRSGSSTNNSILHHHHRHNPADSKSHVIVTSSPAASYLHGTATTVASGDDDNGVLDQILLYMGKQQQQQRDTDCKAEINYDNSFGDFNNRSMRANEHLQDRFIHLPRLVADQENQHHHQHHQQQHQDNCFSTTTSSIGYQQQQQSFGEEAMVTVTTENNIINIHNNNNHKYFNMNNNEASCTNQGTGFDVTASGNDNKPGGGGGVINDWVALDRLVASQLNGHLHDEVDLLNDDGDDDMIDDHDDSTGGGHHHDAAAARQHHHHPMCHGGGSIDDGNDLWTSFTTNTKSASSPSSSSHPLCHLSV</sequence>
<evidence type="ECO:0000256" key="2">
    <source>
        <dbReference type="ARBA" id="ARBA00023015"/>
    </source>
</evidence>
<dbReference type="Gene3D" id="2.170.150.80">
    <property type="entry name" value="NAC domain"/>
    <property type="match status" value="1"/>
</dbReference>
<dbReference type="EMBL" id="OZ034816">
    <property type="protein sequence ID" value="CAL1373715.1"/>
    <property type="molecule type" value="Genomic_DNA"/>
</dbReference>
<feature type="domain" description="NAC" evidence="7">
    <location>
        <begin position="22"/>
        <end position="194"/>
    </location>
</feature>
<keyword evidence="5" id="KW-0539">Nucleus</keyword>
<feature type="region of interest" description="Disordered" evidence="6">
    <location>
        <begin position="199"/>
        <end position="226"/>
    </location>
</feature>
<gene>
    <name evidence="8" type="ORF">LTRI10_LOCUS15632</name>
</gene>
<keyword evidence="2" id="KW-0805">Transcription regulation</keyword>
<evidence type="ECO:0000256" key="1">
    <source>
        <dbReference type="ARBA" id="ARBA00004123"/>
    </source>
</evidence>
<keyword evidence="9" id="KW-1185">Reference proteome</keyword>
<evidence type="ECO:0000313" key="9">
    <source>
        <dbReference type="Proteomes" id="UP001497516"/>
    </source>
</evidence>
<comment type="subcellular location">
    <subcellularLocation>
        <location evidence="1">Nucleus</location>
    </subcellularLocation>
</comment>
<protein>
    <recommendedName>
        <fullName evidence="7">NAC domain-containing protein</fullName>
    </recommendedName>
</protein>
<dbReference type="Proteomes" id="UP001497516">
    <property type="component" value="Chromosome 3"/>
</dbReference>
<name>A0AAV2DIH4_9ROSI</name>
<dbReference type="GO" id="GO:0005634">
    <property type="term" value="C:nucleus"/>
    <property type="evidence" value="ECO:0007669"/>
    <property type="project" value="UniProtKB-SubCell"/>
</dbReference>
<feature type="compositionally biased region" description="Low complexity" evidence="6">
    <location>
        <begin position="492"/>
        <end position="508"/>
    </location>
</feature>
<accession>A0AAV2DIH4</accession>
<dbReference type="AlphaFoldDB" id="A0AAV2DIH4"/>
<evidence type="ECO:0000256" key="3">
    <source>
        <dbReference type="ARBA" id="ARBA00023125"/>
    </source>
</evidence>
<evidence type="ECO:0000256" key="6">
    <source>
        <dbReference type="SAM" id="MobiDB-lite"/>
    </source>
</evidence>
<dbReference type="InterPro" id="IPR036093">
    <property type="entry name" value="NAC_dom_sf"/>
</dbReference>
<dbReference type="PANTHER" id="PTHR31744:SF221">
    <property type="entry name" value="NAC DOMAIN-CONTAINING PROTEIN 43-LIKE"/>
    <property type="match status" value="1"/>
</dbReference>
<dbReference type="GO" id="GO:0003677">
    <property type="term" value="F:DNA binding"/>
    <property type="evidence" value="ECO:0007669"/>
    <property type="project" value="UniProtKB-KW"/>
</dbReference>